<organism evidence="2 3">
    <name type="scientific">Cordyceps javanica</name>
    <dbReference type="NCBI Taxonomy" id="43265"/>
    <lineage>
        <taxon>Eukaryota</taxon>
        <taxon>Fungi</taxon>
        <taxon>Dikarya</taxon>
        <taxon>Ascomycota</taxon>
        <taxon>Pezizomycotina</taxon>
        <taxon>Sordariomycetes</taxon>
        <taxon>Hypocreomycetidae</taxon>
        <taxon>Hypocreales</taxon>
        <taxon>Cordycipitaceae</taxon>
        <taxon>Cordyceps</taxon>
    </lineage>
</organism>
<protein>
    <submittedName>
        <fullName evidence="2">Uncharacterized protein</fullName>
    </submittedName>
</protein>
<keyword evidence="3" id="KW-1185">Reference proteome</keyword>
<evidence type="ECO:0000313" key="2">
    <source>
        <dbReference type="EMBL" id="TQV92824.1"/>
    </source>
</evidence>
<name>A0A545UTM8_9HYPO</name>
<evidence type="ECO:0000313" key="3">
    <source>
        <dbReference type="Proteomes" id="UP000315783"/>
    </source>
</evidence>
<evidence type="ECO:0000256" key="1">
    <source>
        <dbReference type="SAM" id="MobiDB-lite"/>
    </source>
</evidence>
<dbReference type="EMBL" id="SPUK01000014">
    <property type="protein sequence ID" value="TQV92824.1"/>
    <property type="molecule type" value="Genomic_DNA"/>
</dbReference>
<dbReference type="Proteomes" id="UP000315783">
    <property type="component" value="Unassembled WGS sequence"/>
</dbReference>
<feature type="region of interest" description="Disordered" evidence="1">
    <location>
        <begin position="85"/>
        <end position="109"/>
    </location>
</feature>
<comment type="caution">
    <text evidence="2">The sequence shown here is derived from an EMBL/GenBank/DDBJ whole genome shotgun (WGS) entry which is preliminary data.</text>
</comment>
<gene>
    <name evidence="2" type="ORF">IF1G_08748</name>
</gene>
<feature type="compositionally biased region" description="Low complexity" evidence="1">
    <location>
        <begin position="100"/>
        <end position="109"/>
    </location>
</feature>
<sequence length="109" mass="12568">MMSLNRSLVVRKRPRSNYLLGLARLFVQIARGEQQLIYGVSGGNQRLDMCPALPRRTNTKVQRHTFLYVNELDLSVSEHLLTHRRRCRQGSRSRPPPRNPLSVSSQCLL</sequence>
<dbReference type="AlphaFoldDB" id="A0A545UTM8"/>
<accession>A0A545UTM8</accession>
<reference evidence="2 3" key="1">
    <citation type="journal article" date="2019" name="Appl. Microbiol. Biotechnol.">
        <title>Genome sequence of Isaria javanica and comparative genome analysis insights into family S53 peptidase evolution in fungal entomopathogens.</title>
        <authorList>
            <person name="Lin R."/>
            <person name="Zhang X."/>
            <person name="Xin B."/>
            <person name="Zou M."/>
            <person name="Gao Y."/>
            <person name="Qin F."/>
            <person name="Hu Q."/>
            <person name="Xie B."/>
            <person name="Cheng X."/>
        </authorList>
    </citation>
    <scope>NUCLEOTIDE SEQUENCE [LARGE SCALE GENOMIC DNA]</scope>
    <source>
        <strain evidence="2 3">IJ1G</strain>
    </source>
</reference>
<proteinExistence type="predicted"/>